<dbReference type="GO" id="GO:0000712">
    <property type="term" value="P:resolution of meiotic recombination intermediates"/>
    <property type="evidence" value="ECO:0007669"/>
    <property type="project" value="TreeGrafter"/>
</dbReference>
<evidence type="ECO:0000313" key="2">
    <source>
        <dbReference type="Proteomes" id="UP000070700"/>
    </source>
</evidence>
<dbReference type="InParanoid" id="A0A194XDT0"/>
<dbReference type="SUPFAM" id="SSF50249">
    <property type="entry name" value="Nucleic acid-binding proteins"/>
    <property type="match status" value="1"/>
</dbReference>
<keyword evidence="2" id="KW-1185">Reference proteome</keyword>
<dbReference type="OrthoDB" id="3248508at2759"/>
<dbReference type="Gene3D" id="2.40.50.140">
    <property type="entry name" value="Nucleic acid-binding proteins"/>
    <property type="match status" value="1"/>
</dbReference>
<name>A0A194XDT0_MOLSC</name>
<dbReference type="GO" id="GO:0008310">
    <property type="term" value="F:single-stranded DNA 3'-5' DNA exonuclease activity"/>
    <property type="evidence" value="ECO:0007669"/>
    <property type="project" value="TreeGrafter"/>
</dbReference>
<dbReference type="EMBL" id="KQ947413">
    <property type="protein sequence ID" value="KUJ18309.1"/>
    <property type="molecule type" value="Genomic_DNA"/>
</dbReference>
<accession>A0A194XDT0</accession>
<dbReference type="PANTHER" id="PTHR21166">
    <property type="entry name" value="CELL DIVISION CONTROL PROTEIN 24 OB DOMAIN-CONTAINING PROTEIN-RELATED"/>
    <property type="match status" value="1"/>
</dbReference>
<dbReference type="Proteomes" id="UP000070700">
    <property type="component" value="Unassembled WGS sequence"/>
</dbReference>
<feature type="non-terminal residue" evidence="1">
    <location>
        <position position="1"/>
    </location>
</feature>
<organism evidence="1 2">
    <name type="scientific">Mollisia scopiformis</name>
    <name type="common">Conifer needle endophyte fungus</name>
    <name type="synonym">Phialocephala scopiformis</name>
    <dbReference type="NCBI Taxonomy" id="149040"/>
    <lineage>
        <taxon>Eukaryota</taxon>
        <taxon>Fungi</taxon>
        <taxon>Dikarya</taxon>
        <taxon>Ascomycota</taxon>
        <taxon>Pezizomycotina</taxon>
        <taxon>Leotiomycetes</taxon>
        <taxon>Helotiales</taxon>
        <taxon>Mollisiaceae</taxon>
        <taxon>Mollisia</taxon>
    </lineage>
</organism>
<feature type="non-terminal residue" evidence="1">
    <location>
        <position position="444"/>
    </location>
</feature>
<dbReference type="GeneID" id="28818042"/>
<proteinExistence type="predicted"/>
<dbReference type="InterPro" id="IPR012340">
    <property type="entry name" value="NA-bd_OB-fold"/>
</dbReference>
<dbReference type="AlphaFoldDB" id="A0A194XDT0"/>
<gene>
    <name evidence="1" type="ORF">LY89DRAFT_552487</name>
</gene>
<protein>
    <submittedName>
        <fullName evidence="1">Uncharacterized protein</fullName>
    </submittedName>
</protein>
<dbReference type="STRING" id="149040.A0A194XDT0"/>
<dbReference type="InterPro" id="IPR052469">
    <property type="entry name" value="MEIOB"/>
</dbReference>
<reference evidence="1 2" key="1">
    <citation type="submission" date="2015-10" db="EMBL/GenBank/DDBJ databases">
        <title>Full genome of DAOMC 229536 Phialocephala scopiformis, a fungal endophyte of spruce producing the potent anti-insectan compound rugulosin.</title>
        <authorList>
            <consortium name="DOE Joint Genome Institute"/>
            <person name="Walker A.K."/>
            <person name="Frasz S.L."/>
            <person name="Seifert K.A."/>
            <person name="Miller J.D."/>
            <person name="Mondo S.J."/>
            <person name="Labutti K."/>
            <person name="Lipzen A."/>
            <person name="Dockter R."/>
            <person name="Kennedy M."/>
            <person name="Grigoriev I.V."/>
            <person name="Spatafora J.W."/>
        </authorList>
    </citation>
    <scope>NUCLEOTIDE SEQUENCE [LARGE SCALE GENOMIC DNA]</scope>
    <source>
        <strain evidence="1 2">CBS 120377</strain>
    </source>
</reference>
<dbReference type="KEGG" id="psco:LY89DRAFT_552487"/>
<dbReference type="RefSeq" id="XP_018072664.1">
    <property type="nucleotide sequence ID" value="XM_018208316.1"/>
</dbReference>
<dbReference type="GO" id="GO:0003697">
    <property type="term" value="F:single-stranded DNA binding"/>
    <property type="evidence" value="ECO:0007669"/>
    <property type="project" value="TreeGrafter"/>
</dbReference>
<sequence>GDGFTEAELAAAIDPLNRPWNPEREYEESSIGQLVPGPRAVTFMGRVVHLNTFFGHHPKQPRAAGFHSIILKDDSAAILIKLYFAQDLYPLKLGQLLTCWTAFISDASKPGGKIIPSVIVGANMFPGRATSDHIMIHTNESSESICRAPLEYRKTQPLPGLMTLDSWINGGHDGIVGAKILVCVRSIGGKKVIEKKDGSKSELSDVMVFDHTASAKLTVWNRMIDGIGDWQAGKTVLLISNPGYKLAYIGNKGSIAILPQTLVDVNPDFPDADWLMKYAVGLTKKESLCLEFPEDIWDIEAAEYGVCRNLYTLAELDRWVRTEELPQFTGFINVTIIEMSLVKLYRQRMLMCSECCGVPVYSMSMTTTCGNCSKVVNLYLNPKIMGLLLDETGCIAPGKLLWSPRAWEILFGRPIKEVTEMTLEEVKSFEQRAMFMRLHLVFGW</sequence>
<dbReference type="PANTHER" id="PTHR21166:SF2">
    <property type="entry name" value="CELL DIVISION CONTROL PROTEIN 24 OB DOMAIN-CONTAINING PROTEIN-RELATED"/>
    <property type="match status" value="1"/>
</dbReference>
<evidence type="ECO:0000313" key="1">
    <source>
        <dbReference type="EMBL" id="KUJ18309.1"/>
    </source>
</evidence>